<evidence type="ECO:0000313" key="4">
    <source>
        <dbReference type="EMBL" id="MBA0089236.1"/>
    </source>
</evidence>
<name>A0A7V8T0Q4_9BACT</name>
<protein>
    <submittedName>
        <fullName evidence="4">Alpha/beta hydrolase</fullName>
    </submittedName>
</protein>
<feature type="domain" description="Serine aminopeptidase S33" evidence="3">
    <location>
        <begin position="55"/>
        <end position="171"/>
    </location>
</feature>
<dbReference type="InterPro" id="IPR022742">
    <property type="entry name" value="Hydrolase_4"/>
</dbReference>
<dbReference type="Gene3D" id="1.25.40.10">
    <property type="entry name" value="Tetratricopeptide repeat domain"/>
    <property type="match status" value="1"/>
</dbReference>
<dbReference type="EMBL" id="JACDQQ010002891">
    <property type="protein sequence ID" value="MBA0089236.1"/>
    <property type="molecule type" value="Genomic_DNA"/>
</dbReference>
<reference evidence="4" key="1">
    <citation type="submission" date="2020-06" db="EMBL/GenBank/DDBJ databases">
        <title>Legume-microbial interactions unlock mineral nutrients during tropical forest succession.</title>
        <authorList>
            <person name="Epihov D.Z."/>
        </authorList>
    </citation>
    <scope>NUCLEOTIDE SEQUENCE [LARGE SCALE GENOMIC DNA]</scope>
    <source>
        <strain evidence="4">Pan2503</strain>
    </source>
</reference>
<dbReference type="InterPro" id="IPR011990">
    <property type="entry name" value="TPR-like_helical_dom_sf"/>
</dbReference>
<dbReference type="AlphaFoldDB" id="A0A7V8T0Q4"/>
<evidence type="ECO:0000256" key="2">
    <source>
        <dbReference type="SAM" id="SignalP"/>
    </source>
</evidence>
<feature type="chain" id="PRO_5030809260" evidence="2">
    <location>
        <begin position="22"/>
        <end position="391"/>
    </location>
</feature>
<organism evidence="4 5">
    <name type="scientific">Candidatus Acidiferrum panamense</name>
    <dbReference type="NCBI Taxonomy" id="2741543"/>
    <lineage>
        <taxon>Bacteria</taxon>
        <taxon>Pseudomonadati</taxon>
        <taxon>Acidobacteriota</taxon>
        <taxon>Terriglobia</taxon>
        <taxon>Candidatus Acidiferrales</taxon>
        <taxon>Candidatus Acidiferrum</taxon>
    </lineage>
</organism>
<dbReference type="InterPro" id="IPR019734">
    <property type="entry name" value="TPR_rpt"/>
</dbReference>
<sequence length="391" mass="42127">MLARSLCKILLVFLFPAFAVAGQEARAPRVVDLTAPDGLKLKGTFSAAAASGPGVLLLHQCNRQRKVWDDLARRMTAAGMNVMTVDLRGYGDSEGTPIDKLTPEEVDMVFNEKIPLDVETAYQFLVVQPAVSPGILVAGGASCGVNQSVHLAMKHPEIKALVLLSEITDMEGRSFLRAHPSLPLFLATAEDDADPGVSDLMQWLSTFSTNPHTKFVRYKTGGHGVEMFVAHPELPMSIVDWVTIAVRSPNVAPAKGSPNASPVTQFLDALDQPGAAANAPQLYAEAFGKHPKGAAVSEVVLNRVGYDHLQNGDKKGAIAILKLNASLYPNSPNVYDSLGDAYLADGQKDLARQNAHKALDLLAHDTTDPEDRRKAIRDSAEQKLKQLSQPR</sequence>
<evidence type="ECO:0000256" key="1">
    <source>
        <dbReference type="PROSITE-ProRule" id="PRU00339"/>
    </source>
</evidence>
<dbReference type="InterPro" id="IPR029058">
    <property type="entry name" value="AB_hydrolase_fold"/>
</dbReference>
<dbReference type="GO" id="GO:0016787">
    <property type="term" value="F:hydrolase activity"/>
    <property type="evidence" value="ECO:0007669"/>
    <property type="project" value="UniProtKB-KW"/>
</dbReference>
<dbReference type="SUPFAM" id="SSF48452">
    <property type="entry name" value="TPR-like"/>
    <property type="match status" value="1"/>
</dbReference>
<gene>
    <name evidence="4" type="ORF">HRJ53_29960</name>
</gene>
<keyword evidence="5" id="KW-1185">Reference proteome</keyword>
<keyword evidence="1" id="KW-0802">TPR repeat</keyword>
<evidence type="ECO:0000313" key="5">
    <source>
        <dbReference type="Proteomes" id="UP000567293"/>
    </source>
</evidence>
<dbReference type="Pfam" id="PF12146">
    <property type="entry name" value="Hydrolase_4"/>
    <property type="match status" value="1"/>
</dbReference>
<comment type="caution">
    <text evidence="4">The sequence shown here is derived from an EMBL/GenBank/DDBJ whole genome shotgun (WGS) entry which is preliminary data.</text>
</comment>
<keyword evidence="2" id="KW-0732">Signal</keyword>
<feature type="repeat" description="TPR" evidence="1">
    <location>
        <begin position="332"/>
        <end position="365"/>
    </location>
</feature>
<dbReference type="SUPFAM" id="SSF53474">
    <property type="entry name" value="alpha/beta-Hydrolases"/>
    <property type="match status" value="1"/>
</dbReference>
<feature type="signal peptide" evidence="2">
    <location>
        <begin position="1"/>
        <end position="21"/>
    </location>
</feature>
<dbReference type="Proteomes" id="UP000567293">
    <property type="component" value="Unassembled WGS sequence"/>
</dbReference>
<dbReference type="Gene3D" id="3.40.50.1820">
    <property type="entry name" value="alpha/beta hydrolase"/>
    <property type="match status" value="1"/>
</dbReference>
<proteinExistence type="predicted"/>
<evidence type="ECO:0000259" key="3">
    <source>
        <dbReference type="Pfam" id="PF12146"/>
    </source>
</evidence>
<dbReference type="PROSITE" id="PS50005">
    <property type="entry name" value="TPR"/>
    <property type="match status" value="1"/>
</dbReference>
<keyword evidence="4" id="KW-0378">Hydrolase</keyword>
<accession>A0A7V8T0Q4</accession>